<dbReference type="Gene3D" id="3.40.640.10">
    <property type="entry name" value="Type I PLP-dependent aspartate aminotransferase-like (Major domain)"/>
    <property type="match status" value="1"/>
</dbReference>
<dbReference type="InterPro" id="IPR000796">
    <property type="entry name" value="Asp_trans"/>
</dbReference>
<dbReference type="FunFam" id="3.90.1150.10:FF:000001">
    <property type="entry name" value="Aspartate aminotransferase"/>
    <property type="match status" value="1"/>
</dbReference>
<dbReference type="InterPro" id="IPR015422">
    <property type="entry name" value="PyrdxlP-dep_Trfase_small"/>
</dbReference>
<evidence type="ECO:0000256" key="3">
    <source>
        <dbReference type="ARBA" id="ARBA00011738"/>
    </source>
</evidence>
<dbReference type="EC" id="2.6.1.1" evidence="4"/>
<dbReference type="InterPro" id="IPR015424">
    <property type="entry name" value="PyrdxlP-dep_Trfase"/>
</dbReference>
<dbReference type="CDD" id="cd00609">
    <property type="entry name" value="AAT_like"/>
    <property type="match status" value="1"/>
</dbReference>
<gene>
    <name evidence="10" type="primary">AAT2_2</name>
    <name evidence="10" type="ORF">BGZ99_006276</name>
</gene>
<dbReference type="EMBL" id="JAAAIP010000420">
    <property type="protein sequence ID" value="KAG0317491.1"/>
    <property type="molecule type" value="Genomic_DNA"/>
</dbReference>
<dbReference type="SUPFAM" id="SSF53383">
    <property type="entry name" value="PLP-dependent transferases"/>
    <property type="match status" value="1"/>
</dbReference>
<dbReference type="AlphaFoldDB" id="A0A9P6RDY4"/>
<evidence type="ECO:0000256" key="2">
    <source>
        <dbReference type="ARBA" id="ARBA00007441"/>
    </source>
</evidence>
<evidence type="ECO:0000256" key="1">
    <source>
        <dbReference type="ARBA" id="ARBA00001933"/>
    </source>
</evidence>
<dbReference type="InterPro" id="IPR004839">
    <property type="entry name" value="Aminotransferase_I/II_large"/>
</dbReference>
<comment type="subunit">
    <text evidence="3">Homodimer.</text>
</comment>
<reference evidence="10" key="1">
    <citation type="journal article" date="2020" name="Fungal Divers.">
        <title>Resolving the Mortierellaceae phylogeny through synthesis of multi-gene phylogenetics and phylogenomics.</title>
        <authorList>
            <person name="Vandepol N."/>
            <person name="Liber J."/>
            <person name="Desiro A."/>
            <person name="Na H."/>
            <person name="Kennedy M."/>
            <person name="Barry K."/>
            <person name="Grigoriev I.V."/>
            <person name="Miller A.N."/>
            <person name="O'Donnell K."/>
            <person name="Stajich J.E."/>
            <person name="Bonito G."/>
        </authorList>
    </citation>
    <scope>NUCLEOTIDE SEQUENCE</scope>
    <source>
        <strain evidence="10">REB-010B</strain>
    </source>
</reference>
<proteinExistence type="inferred from homology"/>
<evidence type="ECO:0000256" key="7">
    <source>
        <dbReference type="ARBA" id="ARBA00022898"/>
    </source>
</evidence>
<dbReference type="FunFam" id="3.40.640.10:FF:000064">
    <property type="entry name" value="Aspartate aminotransferase"/>
    <property type="match status" value="1"/>
</dbReference>
<dbReference type="PANTHER" id="PTHR11879">
    <property type="entry name" value="ASPARTATE AMINOTRANSFERASE"/>
    <property type="match status" value="1"/>
</dbReference>
<organism evidence="10 11">
    <name type="scientific">Dissophora globulifera</name>
    <dbReference type="NCBI Taxonomy" id="979702"/>
    <lineage>
        <taxon>Eukaryota</taxon>
        <taxon>Fungi</taxon>
        <taxon>Fungi incertae sedis</taxon>
        <taxon>Mucoromycota</taxon>
        <taxon>Mortierellomycotina</taxon>
        <taxon>Mortierellomycetes</taxon>
        <taxon>Mortierellales</taxon>
        <taxon>Mortierellaceae</taxon>
        <taxon>Dissophora</taxon>
    </lineage>
</organism>
<keyword evidence="11" id="KW-1185">Reference proteome</keyword>
<protein>
    <recommendedName>
        <fullName evidence="4">aspartate transaminase</fullName>
        <ecNumber evidence="4">2.6.1.1</ecNumber>
    </recommendedName>
    <alternativeName>
        <fullName evidence="8">Transaminase A</fullName>
    </alternativeName>
</protein>
<dbReference type="Gene3D" id="3.90.1150.10">
    <property type="entry name" value="Aspartate Aminotransferase, domain 1"/>
    <property type="match status" value="1"/>
</dbReference>
<keyword evidence="7" id="KW-0663">Pyridoxal phosphate</keyword>
<dbReference type="GO" id="GO:0005829">
    <property type="term" value="C:cytosol"/>
    <property type="evidence" value="ECO:0007669"/>
    <property type="project" value="TreeGrafter"/>
</dbReference>
<evidence type="ECO:0000313" key="11">
    <source>
        <dbReference type="Proteomes" id="UP000738325"/>
    </source>
</evidence>
<dbReference type="GO" id="GO:0006532">
    <property type="term" value="P:aspartate biosynthetic process"/>
    <property type="evidence" value="ECO:0007669"/>
    <property type="project" value="TreeGrafter"/>
</dbReference>
<evidence type="ECO:0000256" key="6">
    <source>
        <dbReference type="ARBA" id="ARBA00022679"/>
    </source>
</evidence>
<evidence type="ECO:0000256" key="5">
    <source>
        <dbReference type="ARBA" id="ARBA00022576"/>
    </source>
</evidence>
<comment type="cofactor">
    <cofactor evidence="1">
        <name>pyridoxal 5'-phosphate</name>
        <dbReference type="ChEBI" id="CHEBI:597326"/>
    </cofactor>
</comment>
<name>A0A9P6RDY4_9FUNG</name>
<dbReference type="InterPro" id="IPR015421">
    <property type="entry name" value="PyrdxlP-dep_Trfase_major"/>
</dbReference>
<dbReference type="PANTHER" id="PTHR11879:SF55">
    <property type="entry name" value="GLUTAMATE OXALOACETATE TRANSAMINASE 1, ISOFORM B"/>
    <property type="match status" value="1"/>
</dbReference>
<accession>A0A9P6RDY4</accession>
<sequence>MASVFENVAAAPADVIFALTADYQADPNTSKVNLGVGAYRTEEGKPWVLPVVHKADKILVDDEYLDHEYLPILGLKKFRDASAKLVLGADSNAIAEGRVGSAQCISGTGAVYTGAHFLSKHYPFKGAACYISKPTWANHRAIFEGVGIPVLEYPYWDPATKGLDLKGMLGAMENAPSGSIFLLHPCAHNPTGVDPTLEQWKQIADVMEAKGHFTFFDTAYQGFASGSLDKDAASIRYFVERGFEMFIAQSFSKNFGLYSERAGNLTVVARTPEIKNTIESQIAKAQRAVISNPPAYGSRVVSLVLNDEKLYGEWTENLATMANRIIAMRQALFDELKKLGTPGTWNHIVDQIGMFSFTGLTTPQVKVLKEKYHVYLTDNGRISMAGLNTKNVEYFAQAVDDVVRNH</sequence>
<feature type="domain" description="Aminotransferase class I/classII large" evidence="9">
    <location>
        <begin position="30"/>
        <end position="399"/>
    </location>
</feature>
<evidence type="ECO:0000313" key="10">
    <source>
        <dbReference type="EMBL" id="KAG0317491.1"/>
    </source>
</evidence>
<keyword evidence="6" id="KW-0808">Transferase</keyword>
<evidence type="ECO:0000259" key="9">
    <source>
        <dbReference type="Pfam" id="PF00155"/>
    </source>
</evidence>
<keyword evidence="5 10" id="KW-0032">Aminotransferase</keyword>
<dbReference type="NCBIfam" id="NF006719">
    <property type="entry name" value="PRK09257.1"/>
    <property type="match status" value="1"/>
</dbReference>
<evidence type="ECO:0000256" key="8">
    <source>
        <dbReference type="ARBA" id="ARBA00030923"/>
    </source>
</evidence>
<dbReference type="GO" id="GO:0030170">
    <property type="term" value="F:pyridoxal phosphate binding"/>
    <property type="evidence" value="ECO:0007669"/>
    <property type="project" value="InterPro"/>
</dbReference>
<dbReference type="GO" id="GO:0004069">
    <property type="term" value="F:L-aspartate:2-oxoglutarate aminotransferase activity"/>
    <property type="evidence" value="ECO:0007669"/>
    <property type="project" value="UniProtKB-EC"/>
</dbReference>
<comment type="similarity">
    <text evidence="2">Belongs to the class-I pyridoxal-phosphate-dependent aminotransferase family.</text>
</comment>
<dbReference type="Pfam" id="PF00155">
    <property type="entry name" value="Aminotran_1_2"/>
    <property type="match status" value="1"/>
</dbReference>
<dbReference type="Proteomes" id="UP000738325">
    <property type="component" value="Unassembled WGS sequence"/>
</dbReference>
<dbReference type="OrthoDB" id="6752799at2759"/>
<evidence type="ECO:0000256" key="4">
    <source>
        <dbReference type="ARBA" id="ARBA00012753"/>
    </source>
</evidence>
<dbReference type="PRINTS" id="PR00799">
    <property type="entry name" value="TRANSAMINASE"/>
</dbReference>
<comment type="caution">
    <text evidence="10">The sequence shown here is derived from an EMBL/GenBank/DDBJ whole genome shotgun (WGS) entry which is preliminary data.</text>
</comment>